<accession>A0ABT3NDB8</accession>
<evidence type="ECO:0000256" key="1">
    <source>
        <dbReference type="ARBA" id="ARBA00009277"/>
    </source>
</evidence>
<comment type="similarity">
    <text evidence="1">Belongs to the transposase IS21/IS408/IS1162 family.</text>
</comment>
<dbReference type="Gene3D" id="3.30.420.10">
    <property type="entry name" value="Ribonuclease H-like superfamily/Ribonuclease H"/>
    <property type="match status" value="1"/>
</dbReference>
<dbReference type="SUPFAM" id="SSF53098">
    <property type="entry name" value="Ribonuclease H-like"/>
    <property type="match status" value="1"/>
</dbReference>
<organism evidence="3 4">
    <name type="scientific">Desulfobotulus pelophilus</name>
    <dbReference type="NCBI Taxonomy" id="2823377"/>
    <lineage>
        <taxon>Bacteria</taxon>
        <taxon>Pseudomonadati</taxon>
        <taxon>Thermodesulfobacteriota</taxon>
        <taxon>Desulfobacteria</taxon>
        <taxon>Desulfobacterales</taxon>
        <taxon>Desulfobacteraceae</taxon>
        <taxon>Desulfobotulus</taxon>
    </lineage>
</organism>
<proteinExistence type="inferred from homology"/>
<reference evidence="3 4" key="1">
    <citation type="submission" date="2022-11" db="EMBL/GenBank/DDBJ databases">
        <title>Desulfobotulus tamanensis H1 sp. nov. - anaerobic, alkaliphilic, sulphate reducing bacterium isolated from terrestrial mud volcano.</title>
        <authorList>
            <person name="Frolova A."/>
            <person name="Merkel A.Y."/>
            <person name="Slobodkin A.I."/>
        </authorList>
    </citation>
    <scope>NUCLEOTIDE SEQUENCE [LARGE SCALE GENOMIC DNA]</scope>
    <source>
        <strain evidence="3 4">H1</strain>
    </source>
</reference>
<dbReference type="Proteomes" id="UP001209681">
    <property type="component" value="Unassembled WGS sequence"/>
</dbReference>
<dbReference type="NCBIfam" id="NF033546">
    <property type="entry name" value="transpos_IS21"/>
    <property type="match status" value="1"/>
</dbReference>
<dbReference type="PROSITE" id="PS50994">
    <property type="entry name" value="INTEGRASE"/>
    <property type="match status" value="1"/>
</dbReference>
<dbReference type="PANTHER" id="PTHR35004">
    <property type="entry name" value="TRANSPOSASE RV3428C-RELATED"/>
    <property type="match status" value="1"/>
</dbReference>
<evidence type="ECO:0000313" key="4">
    <source>
        <dbReference type="Proteomes" id="UP001209681"/>
    </source>
</evidence>
<dbReference type="RefSeq" id="WP_265426405.1">
    <property type="nucleotide sequence ID" value="NZ_JAPFPW010000054.1"/>
</dbReference>
<dbReference type="PANTHER" id="PTHR35004:SF6">
    <property type="entry name" value="TRANSPOSASE"/>
    <property type="match status" value="1"/>
</dbReference>
<dbReference type="InterPro" id="IPR036397">
    <property type="entry name" value="RNaseH_sf"/>
</dbReference>
<keyword evidence="4" id="KW-1185">Reference proteome</keyword>
<name>A0ABT3NDB8_9BACT</name>
<sequence length="423" mass="48131">MADRRLTKEEIVTLNTLIEKKASNSAISRIIGTSEGAVRYHRKKQSLISPTNGNAKESKAMTYEELISDWMEKAAADKRPANIRELHEHLVLHYGYNHSYKSVLRYVRKKYPRPPIRTYRRVELAPGAQSQTDWGEFPQVCIGGVWKKLYAFILVLSHSRMWAAVWSESMDQLHWHQCHNEAFRRLEGIPAVNRIDNLKTGVASGAGATGVINAAYSSYARSVGFHVDLCPPRSGNAKGKVEAKVKQLRKLLPITRREWSSIRELQHETDQAIERYAKNTICPATGKTIHASWQDEIPLLRPPMLLPEPFDKVVSRVVRPDCCVFFENRQYTVPFQLVKELVEVRGCADRVQILAHGKVVIEYPRHTEERILIDRKCYEGPATDRVLPPPPQGKLTSRLEEIMASGVEARSIDYYAALAEVAR</sequence>
<feature type="domain" description="Integrase catalytic" evidence="2">
    <location>
        <begin position="122"/>
        <end position="297"/>
    </location>
</feature>
<evidence type="ECO:0000313" key="3">
    <source>
        <dbReference type="EMBL" id="MCW7755458.1"/>
    </source>
</evidence>
<gene>
    <name evidence="3" type="primary">istA</name>
    <name evidence="3" type="ORF">OOT00_15890</name>
</gene>
<dbReference type="InterPro" id="IPR054353">
    <property type="entry name" value="IstA-like_C"/>
</dbReference>
<dbReference type="Gene3D" id="1.10.10.60">
    <property type="entry name" value="Homeodomain-like"/>
    <property type="match status" value="1"/>
</dbReference>
<protein>
    <submittedName>
        <fullName evidence="3">IS21 family transposase</fullName>
    </submittedName>
</protein>
<comment type="caution">
    <text evidence="3">The sequence shown here is derived from an EMBL/GenBank/DDBJ whole genome shotgun (WGS) entry which is preliminary data.</text>
</comment>
<dbReference type="InterPro" id="IPR001584">
    <property type="entry name" value="Integrase_cat-core"/>
</dbReference>
<dbReference type="EMBL" id="JAPFPW010000054">
    <property type="protein sequence ID" value="MCW7755458.1"/>
    <property type="molecule type" value="Genomic_DNA"/>
</dbReference>
<dbReference type="Pfam" id="PF22483">
    <property type="entry name" value="Mu-transpos_C_2"/>
    <property type="match status" value="1"/>
</dbReference>
<dbReference type="InterPro" id="IPR012337">
    <property type="entry name" value="RNaseH-like_sf"/>
</dbReference>
<evidence type="ECO:0000259" key="2">
    <source>
        <dbReference type="PROSITE" id="PS50994"/>
    </source>
</evidence>